<dbReference type="PANTHER" id="PTHR11458">
    <property type="entry name" value="DELTA-AMINOLEVULINIC ACID DEHYDRATASE"/>
    <property type="match status" value="1"/>
</dbReference>
<evidence type="ECO:0000256" key="2">
    <source>
        <dbReference type="ARBA" id="ARBA00008055"/>
    </source>
</evidence>
<dbReference type="SUPFAM" id="SSF51569">
    <property type="entry name" value="Aldolase"/>
    <property type="match status" value="1"/>
</dbReference>
<comment type="similarity">
    <text evidence="2 12">Belongs to the ALAD family.</text>
</comment>
<dbReference type="GO" id="GO:0005829">
    <property type="term" value="C:cytosol"/>
    <property type="evidence" value="ECO:0007669"/>
    <property type="project" value="TreeGrafter"/>
</dbReference>
<dbReference type="SMART" id="SM01004">
    <property type="entry name" value="ALAD"/>
    <property type="match status" value="1"/>
</dbReference>
<dbReference type="GO" id="GO:0006782">
    <property type="term" value="P:protoporphyrinogen IX biosynthetic process"/>
    <property type="evidence" value="ECO:0007669"/>
    <property type="project" value="UniProtKB-UniPathway"/>
</dbReference>
<name>A0A371RGW6_9PROT</name>
<dbReference type="UniPathway" id="UPA00251">
    <property type="reaction ID" value="UER00318"/>
</dbReference>
<keyword evidence="7 11" id="KW-0627">Porphyrin biosynthesis</keyword>
<comment type="caution">
    <text evidence="13">The sequence shown here is derived from an EMBL/GenBank/DDBJ whole genome shotgun (WGS) entry which is preliminary data.</text>
</comment>
<evidence type="ECO:0000256" key="12">
    <source>
        <dbReference type="RuleBase" id="RU004161"/>
    </source>
</evidence>
<evidence type="ECO:0000256" key="5">
    <source>
        <dbReference type="ARBA" id="ARBA00023133"/>
    </source>
</evidence>
<protein>
    <recommendedName>
        <fullName evidence="4 11">Delta-aminolevulinic acid dehydratase</fullName>
        <ecNumber evidence="3 11">4.2.1.24</ecNumber>
    </recommendedName>
</protein>
<dbReference type="PROSITE" id="PS00169">
    <property type="entry name" value="D_ALA_DEHYDRATASE"/>
    <property type="match status" value="1"/>
</dbReference>
<reference evidence="13 14" key="1">
    <citation type="submission" date="2018-08" db="EMBL/GenBank/DDBJ databases">
        <title>Parvularcula sp. SM1705, isolated from surface water of the South Sea China.</title>
        <authorList>
            <person name="Sun L."/>
        </authorList>
    </citation>
    <scope>NUCLEOTIDE SEQUENCE [LARGE SCALE GENOMIC DNA]</scope>
    <source>
        <strain evidence="13 14">SM1705</strain>
    </source>
</reference>
<evidence type="ECO:0000313" key="13">
    <source>
        <dbReference type="EMBL" id="RFB04694.1"/>
    </source>
</evidence>
<evidence type="ECO:0000256" key="8">
    <source>
        <dbReference type="ARBA" id="ARBA00047651"/>
    </source>
</evidence>
<evidence type="ECO:0000256" key="4">
    <source>
        <dbReference type="ARBA" id="ARBA00020771"/>
    </source>
</evidence>
<keyword evidence="14" id="KW-1185">Reference proteome</keyword>
<comment type="pathway">
    <text evidence="1">Porphyrin-containing compound metabolism; protoporphyrin-IX biosynthesis; coproporphyrinogen-III from 5-aminolevulinate: step 1/4.</text>
</comment>
<keyword evidence="10" id="KW-0479">Metal-binding</keyword>
<evidence type="ECO:0000256" key="10">
    <source>
        <dbReference type="PIRSR" id="PIRSR001415-5"/>
    </source>
</evidence>
<dbReference type="AlphaFoldDB" id="A0A371RGW6"/>
<accession>A0A371RGW6</accession>
<evidence type="ECO:0000256" key="9">
    <source>
        <dbReference type="PIRSR" id="PIRSR001415-1"/>
    </source>
</evidence>
<feature type="active site" description="Schiff-base intermediate with substrate" evidence="9">
    <location>
        <position position="258"/>
    </location>
</feature>
<evidence type="ECO:0000256" key="3">
    <source>
        <dbReference type="ARBA" id="ARBA00012053"/>
    </source>
</evidence>
<dbReference type="PIRSF" id="PIRSF001415">
    <property type="entry name" value="Porphbilin_synth"/>
    <property type="match status" value="1"/>
</dbReference>
<feature type="binding site" evidence="10">
    <location>
        <position position="243"/>
    </location>
    <ligand>
        <name>Mg(2+)</name>
        <dbReference type="ChEBI" id="CHEBI:18420"/>
    </ligand>
</feature>
<dbReference type="Gene3D" id="3.20.20.70">
    <property type="entry name" value="Aldolase class I"/>
    <property type="match status" value="1"/>
</dbReference>
<dbReference type="InterPro" id="IPR013785">
    <property type="entry name" value="Aldolase_TIM"/>
</dbReference>
<evidence type="ECO:0000256" key="1">
    <source>
        <dbReference type="ARBA" id="ARBA00004694"/>
    </source>
</evidence>
<dbReference type="PANTHER" id="PTHR11458:SF0">
    <property type="entry name" value="DELTA-AMINOLEVULINIC ACID DEHYDRATASE"/>
    <property type="match status" value="1"/>
</dbReference>
<evidence type="ECO:0000256" key="6">
    <source>
        <dbReference type="ARBA" id="ARBA00023239"/>
    </source>
</evidence>
<dbReference type="EMBL" id="QUQO01000001">
    <property type="protein sequence ID" value="RFB04694.1"/>
    <property type="molecule type" value="Genomic_DNA"/>
</dbReference>
<feature type="active site" description="Schiff-base intermediate with substrate" evidence="9">
    <location>
        <position position="204"/>
    </location>
</feature>
<comment type="subunit">
    <text evidence="11">Homooctamer.</text>
</comment>
<dbReference type="InterPro" id="IPR001731">
    <property type="entry name" value="ALAD"/>
</dbReference>
<dbReference type="InParanoid" id="A0A371RGW6"/>
<dbReference type="Pfam" id="PF00490">
    <property type="entry name" value="ALAD"/>
    <property type="match status" value="1"/>
</dbReference>
<sequence>MIDNSFPGRFPATRLRRLRGQSWIRDLAAEAELAPRHLIQAVILREDDALAGPIPAMEGIKRASVNDAVEMAQNAWKNGIKALALFPHTGKEARDPEGTAALDPDNLMCRAARAIKEAVPQIGLIGDVALDPYTDHGHDGLLRDGEIVNDGTVAVLTEQAVVLASAGYDVLAPSDMMDGRIGAIRKKLDHEGFTDRMILSYAVKYASKFYGPYRDAIGSRGVLQGDKRTYQMDPRNSAEGNREVTLDLAEGADMVMVKPGMPYLDMIARTKAAFNVPVAAFQVSGEYAMLRCAAAEGAFDFEDAALEALICFRRAGTDMIISYYATDAAGWLNQKSRFP</sequence>
<organism evidence="13 14">
    <name type="scientific">Parvularcula marina</name>
    <dbReference type="NCBI Taxonomy" id="2292771"/>
    <lineage>
        <taxon>Bacteria</taxon>
        <taxon>Pseudomonadati</taxon>
        <taxon>Pseudomonadota</taxon>
        <taxon>Alphaproteobacteria</taxon>
        <taxon>Parvularculales</taxon>
        <taxon>Parvularculaceae</taxon>
        <taxon>Parvularcula</taxon>
    </lineage>
</organism>
<dbReference type="FunFam" id="3.20.20.70:FF:000019">
    <property type="entry name" value="Delta-aminolevulinic acid dehydratase"/>
    <property type="match status" value="1"/>
</dbReference>
<dbReference type="InterPro" id="IPR030656">
    <property type="entry name" value="ALAD_AS"/>
</dbReference>
<evidence type="ECO:0000256" key="11">
    <source>
        <dbReference type="RuleBase" id="RU000515"/>
    </source>
</evidence>
<evidence type="ECO:0000256" key="7">
    <source>
        <dbReference type="ARBA" id="ARBA00023244"/>
    </source>
</evidence>
<dbReference type="GO" id="GO:0004655">
    <property type="term" value="F:porphobilinogen synthase activity"/>
    <property type="evidence" value="ECO:0007669"/>
    <property type="project" value="UniProtKB-EC"/>
</dbReference>
<gene>
    <name evidence="13" type="ORF">DX908_05020</name>
</gene>
<proteinExistence type="inferred from homology"/>
<keyword evidence="5" id="KW-0350">Heme biosynthesis</keyword>
<dbReference type="GO" id="GO:0008270">
    <property type="term" value="F:zinc ion binding"/>
    <property type="evidence" value="ECO:0007669"/>
    <property type="project" value="TreeGrafter"/>
</dbReference>
<dbReference type="NCBIfam" id="NF006762">
    <property type="entry name" value="PRK09283.1"/>
    <property type="match status" value="1"/>
</dbReference>
<dbReference type="PRINTS" id="PR00144">
    <property type="entry name" value="DALDHYDRTASE"/>
</dbReference>
<dbReference type="Proteomes" id="UP000264589">
    <property type="component" value="Unassembled WGS sequence"/>
</dbReference>
<evidence type="ECO:0000313" key="14">
    <source>
        <dbReference type="Proteomes" id="UP000264589"/>
    </source>
</evidence>
<comment type="catalytic activity">
    <reaction evidence="8 11">
        <text>2 5-aminolevulinate = porphobilinogen + 2 H2O + H(+)</text>
        <dbReference type="Rhea" id="RHEA:24064"/>
        <dbReference type="ChEBI" id="CHEBI:15377"/>
        <dbReference type="ChEBI" id="CHEBI:15378"/>
        <dbReference type="ChEBI" id="CHEBI:58126"/>
        <dbReference type="ChEBI" id="CHEBI:356416"/>
        <dbReference type="EC" id="4.2.1.24"/>
    </reaction>
</comment>
<keyword evidence="10" id="KW-0460">Magnesium</keyword>
<dbReference type="OrthoDB" id="9805001at2"/>
<dbReference type="RefSeq" id="WP_116391327.1">
    <property type="nucleotide sequence ID" value="NZ_QUQO01000001.1"/>
</dbReference>
<dbReference type="EC" id="4.2.1.24" evidence="3 11"/>
<keyword evidence="6 11" id="KW-0456">Lyase</keyword>
<dbReference type="FunCoup" id="A0A371RGW6">
    <property type="interactions" value="550"/>
</dbReference>